<dbReference type="InterPro" id="IPR025202">
    <property type="entry name" value="PLD-like_dom"/>
</dbReference>
<keyword evidence="1" id="KW-0594">Phospholipid biosynthesis</keyword>
<dbReference type="AlphaFoldDB" id="A0A3N6P7Q1"/>
<comment type="similarity">
    <text evidence="1">Belongs to the phospholipase D family. Cardiolipin synthase subfamily. ClsB sub-subfamily.</text>
</comment>
<feature type="active site" evidence="1">
    <location>
        <position position="135"/>
    </location>
</feature>
<dbReference type="Proteomes" id="UP000272778">
    <property type="component" value="Unassembled WGS sequence"/>
</dbReference>
<dbReference type="NCBIfam" id="NF008427">
    <property type="entry name" value="PRK11263.1"/>
    <property type="match status" value="1"/>
</dbReference>
<evidence type="ECO:0000256" key="1">
    <source>
        <dbReference type="HAMAP-Rule" id="MF_01917"/>
    </source>
</evidence>
<keyword evidence="1" id="KW-0443">Lipid metabolism</keyword>
<dbReference type="GO" id="GO:0005886">
    <property type="term" value="C:plasma membrane"/>
    <property type="evidence" value="ECO:0007669"/>
    <property type="project" value="UniProtKB-SubCell"/>
</dbReference>
<dbReference type="Gene3D" id="3.30.870.10">
    <property type="entry name" value="Endonuclease Chain A"/>
    <property type="match status" value="2"/>
</dbReference>
<reference evidence="3 4" key="1">
    <citation type="submission" date="2018-11" db="EMBL/GenBank/DDBJ databases">
        <title>Paraburkholderia sp. DHOA04, isolated from soil.</title>
        <authorList>
            <person name="Gao Z.-H."/>
            <person name="Qiu L.-H."/>
            <person name="Fu J.-C."/>
        </authorList>
    </citation>
    <scope>NUCLEOTIDE SEQUENCE [LARGE SCALE GENOMIC DNA]</scope>
    <source>
        <strain evidence="3 4">DHOA04</strain>
    </source>
</reference>
<gene>
    <name evidence="1 3" type="primary">clsB</name>
    <name evidence="3" type="ORF">D1Y85_02900</name>
</gene>
<dbReference type="GO" id="GO:0032049">
    <property type="term" value="P:cardiolipin biosynthetic process"/>
    <property type="evidence" value="ECO:0007669"/>
    <property type="project" value="InterPro"/>
</dbReference>
<dbReference type="GO" id="GO:0008808">
    <property type="term" value="F:cardiolipin synthase activity"/>
    <property type="evidence" value="ECO:0007669"/>
    <property type="project" value="InterPro"/>
</dbReference>
<organism evidence="3 4">
    <name type="scientific">Paraburkholderia dinghuensis</name>
    <dbReference type="NCBI Taxonomy" id="2305225"/>
    <lineage>
        <taxon>Bacteria</taxon>
        <taxon>Pseudomonadati</taxon>
        <taxon>Pseudomonadota</taxon>
        <taxon>Betaproteobacteria</taxon>
        <taxon>Burkholderiales</taxon>
        <taxon>Burkholderiaceae</taxon>
        <taxon>Paraburkholderia</taxon>
    </lineage>
</organism>
<dbReference type="SMART" id="SM00155">
    <property type="entry name" value="PLDc"/>
    <property type="match status" value="2"/>
</dbReference>
<feature type="active site" evidence="1">
    <location>
        <position position="130"/>
    </location>
</feature>
<comment type="function">
    <text evidence="1">Catalyzes the phosphatidyl group transfer from one phosphatidylglycerol molecule to another to form cardiolipin (CL) (diphosphatidylglycerol) and glycerol.</text>
</comment>
<feature type="active site" evidence="1">
    <location>
        <position position="128"/>
    </location>
</feature>
<dbReference type="EMBL" id="RQIS01000001">
    <property type="protein sequence ID" value="RQH10093.1"/>
    <property type="molecule type" value="Genomic_DNA"/>
</dbReference>
<comment type="catalytic activity">
    <reaction evidence="1">
        <text>2 a 1,2-diacyl-sn-glycero-3-phospho-(1'-sn-glycerol) = a cardiolipin + glycerol</text>
        <dbReference type="Rhea" id="RHEA:31451"/>
        <dbReference type="ChEBI" id="CHEBI:17754"/>
        <dbReference type="ChEBI" id="CHEBI:62237"/>
        <dbReference type="ChEBI" id="CHEBI:64716"/>
    </reaction>
</comment>
<dbReference type="PANTHER" id="PTHR21248:SF22">
    <property type="entry name" value="PHOSPHOLIPASE D"/>
    <property type="match status" value="1"/>
</dbReference>
<feature type="active site" evidence="1">
    <location>
        <position position="374"/>
    </location>
</feature>
<dbReference type="CDD" id="cd09159">
    <property type="entry name" value="PLDc_ybhO_like_2"/>
    <property type="match status" value="1"/>
</dbReference>
<dbReference type="PANTHER" id="PTHR21248">
    <property type="entry name" value="CARDIOLIPIN SYNTHASE"/>
    <property type="match status" value="1"/>
</dbReference>
<dbReference type="HAMAP" id="MF_01917">
    <property type="entry name" value="Cardiolipin_synth_ClsB"/>
    <property type="match status" value="1"/>
</dbReference>
<comment type="caution">
    <text evidence="3">The sequence shown here is derived from an EMBL/GenBank/DDBJ whole genome shotgun (WGS) entry which is preliminary data.</text>
</comment>
<evidence type="ECO:0000313" key="3">
    <source>
        <dbReference type="EMBL" id="RQH10093.1"/>
    </source>
</evidence>
<keyword evidence="1" id="KW-1208">Phospholipid metabolism</keyword>
<evidence type="ECO:0000259" key="2">
    <source>
        <dbReference type="PROSITE" id="PS50035"/>
    </source>
</evidence>
<keyword evidence="4" id="KW-1185">Reference proteome</keyword>
<keyword evidence="1" id="KW-1003">Cell membrane</keyword>
<name>A0A3N6P7Q1_9BURK</name>
<feature type="domain" description="PLD phosphodiesterase" evidence="2">
    <location>
        <begin position="362"/>
        <end position="389"/>
    </location>
</feature>
<dbReference type="CDD" id="cd09110">
    <property type="entry name" value="PLDc_CLS_1"/>
    <property type="match status" value="1"/>
</dbReference>
<dbReference type="SUPFAM" id="SSF56024">
    <property type="entry name" value="Phospholipase D/nuclease"/>
    <property type="match status" value="2"/>
</dbReference>
<dbReference type="RefSeq" id="WP_124149490.1">
    <property type="nucleotide sequence ID" value="NZ_RQIS01000001.1"/>
</dbReference>
<protein>
    <recommendedName>
        <fullName evidence="1">Cardiolipin synthase B</fullName>
        <shortName evidence="1">CL synthase</shortName>
        <ecNumber evidence="1">2.7.8.-</ecNumber>
    </recommendedName>
</protein>
<dbReference type="PROSITE" id="PS50035">
    <property type="entry name" value="PLD"/>
    <property type="match status" value="2"/>
</dbReference>
<sequence>MDIDPRRAVRLHDLLLGRRYRSRYRYTSGNDVRLFCSGAHLFGAMIQRIDAATRDVALETYIFCDDELGRAVSAALMRAAERGVRVRVITDGIGSPRIALFDDWVAAGVEHRVYNPHIFGRFGFSRTHRKLAVIDSQYAYCGGINVVDDLAQDDKALPFPRWDFAVELSGPVVVDVREAIELQWRRIRLGFRPPLPVPSAQSQFPGVPASVGFMAPHPTGQGTGRPVPASDDALRELAPVEPLTRAERIVERLRARLRVSVRDPRTARVPCVAFVARDNVVNRRAIERVYLDAIRQARHEVLLANPYFMPGRRLRRALTEAAGRGVTVRLLIGRKEFKLLDYGVRFLYRALLCAGVQIAEYEKTLLHGKVAVVDSKWGTVGSSNLDALSLVLNNEANVLMVLHPQIQELRDAILAAFDDATQIDRAHYEARPMRERTVSWLAYTTYRAVMKLLTIGGYD</sequence>
<keyword evidence="1" id="KW-0472">Membrane</keyword>
<comment type="subcellular location">
    <subcellularLocation>
        <location evidence="1">Cell membrane</location>
        <topology evidence="1">Peripheral membrane protein</topology>
    </subcellularLocation>
</comment>
<feature type="active site" evidence="1">
    <location>
        <position position="369"/>
    </location>
</feature>
<dbReference type="InterPro" id="IPR030872">
    <property type="entry name" value="Cardiolipin_synth_ClsB"/>
</dbReference>
<keyword evidence="1" id="KW-0808">Transferase</keyword>
<keyword evidence="1" id="KW-0444">Lipid biosynthesis</keyword>
<proteinExistence type="inferred from homology"/>
<evidence type="ECO:0000313" key="4">
    <source>
        <dbReference type="Proteomes" id="UP000272778"/>
    </source>
</evidence>
<dbReference type="InterPro" id="IPR001736">
    <property type="entry name" value="PLipase_D/transphosphatidylase"/>
</dbReference>
<dbReference type="EC" id="2.7.8.-" evidence="1"/>
<dbReference type="Pfam" id="PF13091">
    <property type="entry name" value="PLDc_2"/>
    <property type="match status" value="2"/>
</dbReference>
<feature type="active site" evidence="1">
    <location>
        <position position="367"/>
    </location>
</feature>
<accession>A0A3N6P7Q1</accession>
<feature type="domain" description="PLD phosphodiesterase" evidence="2">
    <location>
        <begin position="123"/>
        <end position="150"/>
    </location>
</feature>
<dbReference type="OrthoDB" id="9762009at2"/>